<dbReference type="GO" id="GO:0016884">
    <property type="term" value="F:carbon-nitrogen ligase activity, with glutamine as amido-N-donor"/>
    <property type="evidence" value="ECO:0007669"/>
    <property type="project" value="UniProtKB-UniRule"/>
</dbReference>
<dbReference type="STRING" id="742152.A0A2H3JMT3"/>
<dbReference type="OMA" id="AMGAVMK"/>
<gene>
    <name evidence="1" type="primary">AIM41</name>
    <name evidence="2" type="ORF">WOLCODRAFT_153552</name>
</gene>
<dbReference type="Pfam" id="PF09424">
    <property type="entry name" value="YqeY"/>
    <property type="match status" value="1"/>
</dbReference>
<accession>A0A2H3JMT3</accession>
<proteinExistence type="inferred from homology"/>
<evidence type="ECO:0000256" key="1">
    <source>
        <dbReference type="RuleBase" id="RU365099"/>
    </source>
</evidence>
<dbReference type="Proteomes" id="UP000218811">
    <property type="component" value="Unassembled WGS sequence"/>
</dbReference>
<name>A0A2H3JMT3_WOLCO</name>
<dbReference type="GO" id="GO:0005739">
    <property type="term" value="C:mitochondrion"/>
    <property type="evidence" value="ECO:0007669"/>
    <property type="project" value="UniProtKB-SubCell"/>
</dbReference>
<dbReference type="PANTHER" id="PTHR28055:SF1">
    <property type="entry name" value="ALTERED INHERITANCE OF MITOCHONDRIA PROTEIN 41, MITOCHONDRIAL"/>
    <property type="match status" value="1"/>
</dbReference>
<dbReference type="OrthoDB" id="538640at2759"/>
<organism evidence="2 3">
    <name type="scientific">Wolfiporia cocos (strain MD-104)</name>
    <name type="common">Brown rot fungus</name>
    <dbReference type="NCBI Taxonomy" id="742152"/>
    <lineage>
        <taxon>Eukaryota</taxon>
        <taxon>Fungi</taxon>
        <taxon>Dikarya</taxon>
        <taxon>Basidiomycota</taxon>
        <taxon>Agaricomycotina</taxon>
        <taxon>Agaricomycetes</taxon>
        <taxon>Polyporales</taxon>
        <taxon>Phaeolaceae</taxon>
        <taxon>Wolfiporia</taxon>
    </lineage>
</organism>
<keyword evidence="3" id="KW-1185">Reference proteome</keyword>
<comment type="subcellular location">
    <subcellularLocation>
        <location evidence="1">Mitochondrion</location>
    </subcellularLocation>
</comment>
<dbReference type="InterPro" id="IPR003789">
    <property type="entry name" value="Asn/Gln_tRNA_amidoTrase-B-like"/>
</dbReference>
<dbReference type="PANTHER" id="PTHR28055">
    <property type="entry name" value="ALTERED INHERITANCE OF MITOCHONDRIA PROTEIN 41, MITOCHONDRIAL"/>
    <property type="match status" value="1"/>
</dbReference>
<protein>
    <recommendedName>
        <fullName evidence="1">Altered inheritance of mitochondria protein 41</fullName>
    </recommendedName>
</protein>
<dbReference type="Gene3D" id="1.10.1510.10">
    <property type="entry name" value="Uncharacterised protein YqeY/AIM41 PF09424, N-terminal domain"/>
    <property type="match status" value="1"/>
</dbReference>
<dbReference type="SUPFAM" id="SSF89095">
    <property type="entry name" value="GatB/YqeY motif"/>
    <property type="match status" value="1"/>
</dbReference>
<dbReference type="EMBL" id="KB468146">
    <property type="protein sequence ID" value="PCH43502.1"/>
    <property type="molecule type" value="Genomic_DNA"/>
</dbReference>
<reference evidence="2 3" key="1">
    <citation type="journal article" date="2012" name="Science">
        <title>The Paleozoic origin of enzymatic lignin decomposition reconstructed from 31 fungal genomes.</title>
        <authorList>
            <person name="Floudas D."/>
            <person name="Binder M."/>
            <person name="Riley R."/>
            <person name="Barry K."/>
            <person name="Blanchette R.A."/>
            <person name="Henrissat B."/>
            <person name="Martinez A.T."/>
            <person name="Otillar R."/>
            <person name="Spatafora J.W."/>
            <person name="Yadav J.S."/>
            <person name="Aerts A."/>
            <person name="Benoit I."/>
            <person name="Boyd A."/>
            <person name="Carlson A."/>
            <person name="Copeland A."/>
            <person name="Coutinho P.M."/>
            <person name="de Vries R.P."/>
            <person name="Ferreira P."/>
            <person name="Findley K."/>
            <person name="Foster B."/>
            <person name="Gaskell J."/>
            <person name="Glotzer D."/>
            <person name="Gorecki P."/>
            <person name="Heitman J."/>
            <person name="Hesse C."/>
            <person name="Hori C."/>
            <person name="Igarashi K."/>
            <person name="Jurgens J.A."/>
            <person name="Kallen N."/>
            <person name="Kersten P."/>
            <person name="Kohler A."/>
            <person name="Kuees U."/>
            <person name="Kumar T.K.A."/>
            <person name="Kuo A."/>
            <person name="LaButti K."/>
            <person name="Larrondo L.F."/>
            <person name="Lindquist E."/>
            <person name="Ling A."/>
            <person name="Lombard V."/>
            <person name="Lucas S."/>
            <person name="Lundell T."/>
            <person name="Martin R."/>
            <person name="McLaughlin D.J."/>
            <person name="Morgenstern I."/>
            <person name="Morin E."/>
            <person name="Murat C."/>
            <person name="Nagy L.G."/>
            <person name="Nolan M."/>
            <person name="Ohm R.A."/>
            <person name="Patyshakuliyeva A."/>
            <person name="Rokas A."/>
            <person name="Ruiz-Duenas F.J."/>
            <person name="Sabat G."/>
            <person name="Salamov A."/>
            <person name="Samejima M."/>
            <person name="Schmutz J."/>
            <person name="Slot J.C."/>
            <person name="St John F."/>
            <person name="Stenlid J."/>
            <person name="Sun H."/>
            <person name="Sun S."/>
            <person name="Syed K."/>
            <person name="Tsang A."/>
            <person name="Wiebenga A."/>
            <person name="Young D."/>
            <person name="Pisabarro A."/>
            <person name="Eastwood D.C."/>
            <person name="Martin F."/>
            <person name="Cullen D."/>
            <person name="Grigoriev I.V."/>
            <person name="Hibbett D.S."/>
        </authorList>
    </citation>
    <scope>NUCLEOTIDE SEQUENCE [LARGE SCALE GENOMIC DNA]</scope>
    <source>
        <strain evidence="2 3">MD-104</strain>
    </source>
</reference>
<keyword evidence="1" id="KW-0496">Mitochondrion</keyword>
<dbReference type="AlphaFoldDB" id="A0A2H3JMT3"/>
<comment type="similarity">
    <text evidence="1">Belongs to the AIM41 family.</text>
</comment>
<evidence type="ECO:0000313" key="2">
    <source>
        <dbReference type="EMBL" id="PCH43502.1"/>
    </source>
</evidence>
<dbReference type="InterPro" id="IPR019004">
    <property type="entry name" value="YqeY/Aim41"/>
</dbReference>
<evidence type="ECO:0000313" key="3">
    <source>
        <dbReference type="Proteomes" id="UP000218811"/>
    </source>
</evidence>
<sequence length="152" mass="16568">MSELKGAMKSRNTAKSTVIRSILAEVYAADKAPGRAEVVPSSTIYAILRKAVQRRAESAAEFEKASRSDLAQKEQQEAELLQSFLPPLLPEAEIDHVLRDILAAQPQPAGEGNAKKALGNVYKAFYAKVDRSLVNTDLVRERAEALLSETSS</sequence>
<dbReference type="InterPro" id="IPR042184">
    <property type="entry name" value="YqeY/Aim41_N"/>
</dbReference>